<evidence type="ECO:0000256" key="3">
    <source>
        <dbReference type="ARBA" id="ARBA00022703"/>
    </source>
</evidence>
<organism evidence="14 15">
    <name type="scientific">Rhodnius prolixus</name>
    <name type="common">Triatomid bug</name>
    <dbReference type="NCBI Taxonomy" id="13249"/>
    <lineage>
        <taxon>Eukaryota</taxon>
        <taxon>Metazoa</taxon>
        <taxon>Ecdysozoa</taxon>
        <taxon>Arthropoda</taxon>
        <taxon>Hexapoda</taxon>
        <taxon>Insecta</taxon>
        <taxon>Pterygota</taxon>
        <taxon>Neoptera</taxon>
        <taxon>Paraneoptera</taxon>
        <taxon>Hemiptera</taxon>
        <taxon>Heteroptera</taxon>
        <taxon>Panheteroptera</taxon>
        <taxon>Cimicomorpha</taxon>
        <taxon>Reduviidae</taxon>
        <taxon>Triatominae</taxon>
        <taxon>Rhodnius</taxon>
    </lineage>
</organism>
<dbReference type="Gene3D" id="2.60.40.720">
    <property type="match status" value="1"/>
</dbReference>
<evidence type="ECO:0000256" key="2">
    <source>
        <dbReference type="ARBA" id="ARBA00006167"/>
    </source>
</evidence>
<feature type="binding site" evidence="11">
    <location>
        <position position="241"/>
    </location>
    <ligand>
        <name>Zn(2+)</name>
        <dbReference type="ChEBI" id="CHEBI:29105"/>
    </ligand>
</feature>
<proteinExistence type="inferred from homology"/>
<protein>
    <submittedName>
        <fullName evidence="14">P53 domain-containing protein</fullName>
    </submittedName>
</protein>
<dbReference type="VEuPathDB" id="VectorBase:RPRC003641"/>
<dbReference type="EnsemblMetazoa" id="RPRC003641-RA">
    <property type="protein sequence ID" value="RPRC003641-PA"/>
    <property type="gene ID" value="RPRC003641"/>
</dbReference>
<name>T1HHW8_RHOPR</name>
<dbReference type="PANTHER" id="PTHR11447">
    <property type="entry name" value="CELLULAR TUMOR ANTIGEN P53"/>
    <property type="match status" value="1"/>
</dbReference>
<keyword evidence="3" id="KW-0053">Apoptosis</keyword>
<dbReference type="InParanoid" id="T1HHW8"/>
<dbReference type="SUPFAM" id="SSF49417">
    <property type="entry name" value="p53-like transcription factors"/>
    <property type="match status" value="1"/>
</dbReference>
<evidence type="ECO:0000256" key="1">
    <source>
        <dbReference type="ARBA" id="ARBA00004123"/>
    </source>
</evidence>
<evidence type="ECO:0000256" key="4">
    <source>
        <dbReference type="ARBA" id="ARBA00022723"/>
    </source>
</evidence>
<dbReference type="GO" id="GO:0000978">
    <property type="term" value="F:RNA polymerase II cis-regulatory region sequence-specific DNA binding"/>
    <property type="evidence" value="ECO:0007669"/>
    <property type="project" value="TreeGrafter"/>
</dbReference>
<keyword evidence="15" id="KW-1185">Reference proteome</keyword>
<dbReference type="InterPro" id="IPR012346">
    <property type="entry name" value="p53/RUNT-type_TF_DNA-bd_sf"/>
</dbReference>
<dbReference type="eggNOG" id="ENOG502QQ48">
    <property type="taxonomic scope" value="Eukaryota"/>
</dbReference>
<evidence type="ECO:0000256" key="6">
    <source>
        <dbReference type="ARBA" id="ARBA00023015"/>
    </source>
</evidence>
<dbReference type="InterPro" id="IPR011615">
    <property type="entry name" value="p53_DNA-bd"/>
</dbReference>
<evidence type="ECO:0000256" key="10">
    <source>
        <dbReference type="ARBA" id="ARBA00023242"/>
    </source>
</evidence>
<keyword evidence="10" id="KW-0539">Nucleus</keyword>
<comment type="cofactor">
    <cofactor evidence="11">
        <name>Zn(2+)</name>
        <dbReference type="ChEBI" id="CHEBI:29105"/>
    </cofactor>
    <text evidence="11">Binds 1 zinc ion per subunit.</text>
</comment>
<dbReference type="GO" id="GO:0005634">
    <property type="term" value="C:nucleus"/>
    <property type="evidence" value="ECO:0007669"/>
    <property type="project" value="UniProtKB-SubCell"/>
</dbReference>
<dbReference type="EMBL" id="ACPB03019507">
    <property type="status" value="NOT_ANNOTATED_CDS"/>
    <property type="molecule type" value="Genomic_DNA"/>
</dbReference>
<feature type="domain" description="p53 DNA-binding" evidence="13">
    <location>
        <begin position="93"/>
        <end position="291"/>
    </location>
</feature>
<dbReference type="STRING" id="13249.T1HHW8"/>
<feature type="cross-link" description="Glycyl lysine isopeptide (Lys-Gly) (interchain with G-Cter in ubiquitin)" evidence="12">
    <location>
        <position position="294"/>
    </location>
</feature>
<feature type="binding site" evidence="11">
    <location>
        <position position="245"/>
    </location>
    <ligand>
        <name>Zn(2+)</name>
        <dbReference type="ChEBI" id="CHEBI:29105"/>
    </ligand>
</feature>
<evidence type="ECO:0000256" key="11">
    <source>
        <dbReference type="PIRSR" id="PIRSR602117-1"/>
    </source>
</evidence>
<dbReference type="GO" id="GO:0000981">
    <property type="term" value="F:DNA-binding transcription factor activity, RNA polymerase II-specific"/>
    <property type="evidence" value="ECO:0007669"/>
    <property type="project" value="TreeGrafter"/>
</dbReference>
<comment type="subcellular location">
    <subcellularLocation>
        <location evidence="1">Nucleus</location>
    </subcellularLocation>
</comment>
<reference evidence="14" key="1">
    <citation type="submission" date="2015-05" db="UniProtKB">
        <authorList>
            <consortium name="EnsemblMetazoa"/>
        </authorList>
    </citation>
    <scope>IDENTIFICATION</scope>
</reference>
<dbReference type="AlphaFoldDB" id="T1HHW8"/>
<dbReference type="Proteomes" id="UP000015103">
    <property type="component" value="Unassembled WGS sequence"/>
</dbReference>
<dbReference type="InterPro" id="IPR002117">
    <property type="entry name" value="p53_tumour_suppressor"/>
</dbReference>
<evidence type="ECO:0000256" key="12">
    <source>
        <dbReference type="PIRSR" id="PIRSR602117-3"/>
    </source>
</evidence>
<evidence type="ECO:0000256" key="7">
    <source>
        <dbReference type="ARBA" id="ARBA00023125"/>
    </source>
</evidence>
<dbReference type="CDD" id="cd08367">
    <property type="entry name" value="P53"/>
    <property type="match status" value="1"/>
</dbReference>
<keyword evidence="7" id="KW-0238">DNA-binding</keyword>
<keyword evidence="9" id="KW-0804">Transcription</keyword>
<dbReference type="HOGENOM" id="CLU_732189_0_0_1"/>
<evidence type="ECO:0000313" key="14">
    <source>
        <dbReference type="EnsemblMetazoa" id="RPRC003641-PA"/>
    </source>
</evidence>
<dbReference type="PANTHER" id="PTHR11447:SF16">
    <property type="entry name" value="P53 PROTEIN LONG FORM VARIANT 1"/>
    <property type="match status" value="1"/>
</dbReference>
<dbReference type="Pfam" id="PF00870">
    <property type="entry name" value="P53"/>
    <property type="match status" value="1"/>
</dbReference>
<sequence length="378" mass="43635">MSSFNSSSQCGSEFTINKPQSSRNFSARSCGTTIIRTLKLVSIRIFKPLTSDDVSDFPEMTEKDLKILFTGKVLNVCQVVCMDAFNQESSLFTSQDYKYLLNEISSGDGFLTESSYSSLLNQVFINIHKLLMVNFNLNHIEGYEQGLYIRAMPVYTCTDYIREPVERCDMHFMEDDPDRKAHQGNVCRCPNFNNAGHIVRAHSSGTMYSYDPQSKRHSVIVPLSKLPAGSRSFTVLYSFACKTSCPKGMQRRPVKVLFTLETSSGNVMGRCTMSVKICSCPKRDKDRMERDLLKDNRTVCMLQVEEDPLSNKEEIIEKLRKELRELKEKIKSIEQTVDLLETLLFYRTYVRLRKKFTYRVCGVYEIYYFESLYDKQIL</sequence>
<comment type="similarity">
    <text evidence="2">Belongs to the p53 family.</text>
</comment>
<evidence type="ECO:0000256" key="9">
    <source>
        <dbReference type="ARBA" id="ARBA00023163"/>
    </source>
</evidence>
<feature type="binding site" evidence="11">
    <location>
        <position position="168"/>
    </location>
    <ligand>
        <name>Zn(2+)</name>
        <dbReference type="ChEBI" id="CHEBI:29105"/>
    </ligand>
</feature>
<dbReference type="InterPro" id="IPR008967">
    <property type="entry name" value="p53-like_TF_DNA-bd_sf"/>
</dbReference>
<keyword evidence="6" id="KW-0805">Transcription regulation</keyword>
<evidence type="ECO:0000313" key="15">
    <source>
        <dbReference type="Proteomes" id="UP000015103"/>
    </source>
</evidence>
<accession>T1HHW8</accession>
<dbReference type="GO" id="GO:0006915">
    <property type="term" value="P:apoptotic process"/>
    <property type="evidence" value="ECO:0007669"/>
    <property type="project" value="UniProtKB-KW"/>
</dbReference>
<keyword evidence="5 11" id="KW-0862">Zinc</keyword>
<evidence type="ECO:0000259" key="13">
    <source>
        <dbReference type="Pfam" id="PF00870"/>
    </source>
</evidence>
<keyword evidence="4 11" id="KW-0479">Metal-binding</keyword>
<keyword evidence="8" id="KW-0010">Activator</keyword>
<feature type="binding site" evidence="11">
    <location>
        <position position="171"/>
    </location>
    <ligand>
        <name>Zn(2+)</name>
        <dbReference type="ChEBI" id="CHEBI:29105"/>
    </ligand>
</feature>
<evidence type="ECO:0000256" key="5">
    <source>
        <dbReference type="ARBA" id="ARBA00022833"/>
    </source>
</evidence>
<dbReference type="GO" id="GO:0046872">
    <property type="term" value="F:metal ion binding"/>
    <property type="evidence" value="ECO:0007669"/>
    <property type="project" value="UniProtKB-KW"/>
</dbReference>
<evidence type="ECO:0000256" key="8">
    <source>
        <dbReference type="ARBA" id="ARBA00023159"/>
    </source>
</evidence>